<comment type="subunit">
    <text evidence="7">Homodimer.</text>
</comment>
<dbReference type="AlphaFoldDB" id="A0A1G6WAQ9"/>
<comment type="pathway">
    <text evidence="7">Carbohydrate biosynthesis; dTDP-L-rhamnose biosynthesis.</text>
</comment>
<gene>
    <name evidence="8" type="ORF">SAMN05216464_102115</name>
</gene>
<feature type="active site" description="Proton acceptor" evidence="5">
    <location>
        <position position="62"/>
    </location>
</feature>
<evidence type="ECO:0000256" key="5">
    <source>
        <dbReference type="PIRSR" id="PIRSR600888-1"/>
    </source>
</evidence>
<evidence type="ECO:0000313" key="8">
    <source>
        <dbReference type="EMBL" id="SDD62911.1"/>
    </source>
</evidence>
<dbReference type="InterPro" id="IPR011051">
    <property type="entry name" value="RmlC_Cupin_sf"/>
</dbReference>
<keyword evidence="9" id="KW-1185">Reference proteome</keyword>
<dbReference type="Gene3D" id="2.60.120.10">
    <property type="entry name" value="Jelly Rolls"/>
    <property type="match status" value="1"/>
</dbReference>
<dbReference type="RefSeq" id="WP_091145466.1">
    <property type="nucleotide sequence ID" value="NZ_FNAI01000002.1"/>
</dbReference>
<evidence type="ECO:0000256" key="3">
    <source>
        <dbReference type="ARBA" id="ARBA00012098"/>
    </source>
</evidence>
<reference evidence="8 9" key="1">
    <citation type="submission" date="2016-10" db="EMBL/GenBank/DDBJ databases">
        <authorList>
            <person name="de Groot N.N."/>
        </authorList>
    </citation>
    <scope>NUCLEOTIDE SEQUENCE [LARGE SCALE GENOMIC DNA]</scope>
    <source>
        <strain evidence="8 9">47C3B</strain>
    </source>
</reference>
<dbReference type="Proteomes" id="UP000199072">
    <property type="component" value="Unassembled WGS sequence"/>
</dbReference>
<dbReference type="EMBL" id="FNAI01000002">
    <property type="protein sequence ID" value="SDD62911.1"/>
    <property type="molecule type" value="Genomic_DNA"/>
</dbReference>
<evidence type="ECO:0000313" key="9">
    <source>
        <dbReference type="Proteomes" id="UP000199072"/>
    </source>
</evidence>
<comment type="catalytic activity">
    <reaction evidence="1 7">
        <text>dTDP-4-dehydro-6-deoxy-alpha-D-glucose = dTDP-4-dehydro-beta-L-rhamnose</text>
        <dbReference type="Rhea" id="RHEA:16969"/>
        <dbReference type="ChEBI" id="CHEBI:57649"/>
        <dbReference type="ChEBI" id="CHEBI:62830"/>
        <dbReference type="EC" id="5.1.3.13"/>
    </reaction>
</comment>
<evidence type="ECO:0000256" key="6">
    <source>
        <dbReference type="PIRSR" id="PIRSR600888-3"/>
    </source>
</evidence>
<dbReference type="EC" id="5.1.3.13" evidence="3 7"/>
<dbReference type="GO" id="GO:0005829">
    <property type="term" value="C:cytosol"/>
    <property type="evidence" value="ECO:0007669"/>
    <property type="project" value="TreeGrafter"/>
</dbReference>
<dbReference type="GO" id="GO:0019305">
    <property type="term" value="P:dTDP-rhamnose biosynthetic process"/>
    <property type="evidence" value="ECO:0007669"/>
    <property type="project" value="UniProtKB-UniRule"/>
</dbReference>
<dbReference type="GO" id="GO:0008830">
    <property type="term" value="F:dTDP-4-dehydrorhamnose 3,5-epimerase activity"/>
    <property type="evidence" value="ECO:0007669"/>
    <property type="project" value="UniProtKB-UniRule"/>
</dbReference>
<dbReference type="STRING" id="1391627.SAMN05216464_102115"/>
<keyword evidence="7" id="KW-0413">Isomerase</keyword>
<organism evidence="8 9">
    <name type="scientific">Mucilaginibacter pineti</name>
    <dbReference type="NCBI Taxonomy" id="1391627"/>
    <lineage>
        <taxon>Bacteria</taxon>
        <taxon>Pseudomonadati</taxon>
        <taxon>Bacteroidota</taxon>
        <taxon>Sphingobacteriia</taxon>
        <taxon>Sphingobacteriales</taxon>
        <taxon>Sphingobacteriaceae</taxon>
        <taxon>Mucilaginibacter</taxon>
    </lineage>
</organism>
<protein>
    <recommendedName>
        <fullName evidence="4 7">dTDP-4-dehydrorhamnose 3,5-epimerase</fullName>
        <ecNumber evidence="3 7">5.1.3.13</ecNumber>
    </recommendedName>
    <alternativeName>
        <fullName evidence="7">Thymidine diphospho-4-keto-rhamnose 3,5-epimerase</fullName>
    </alternativeName>
</protein>
<evidence type="ECO:0000256" key="2">
    <source>
        <dbReference type="ARBA" id="ARBA00001997"/>
    </source>
</evidence>
<dbReference type="SUPFAM" id="SSF51182">
    <property type="entry name" value="RmlC-like cupins"/>
    <property type="match status" value="1"/>
</dbReference>
<comment type="function">
    <text evidence="2 7">Catalyzes the epimerization of the C3' and C5'positions of dTDP-6-deoxy-D-xylo-4-hexulose, forming dTDP-6-deoxy-L-lyxo-4-hexulose.</text>
</comment>
<feature type="active site" description="Proton donor" evidence="5">
    <location>
        <position position="132"/>
    </location>
</feature>
<dbReference type="Pfam" id="PF00908">
    <property type="entry name" value="dTDP_sugar_isom"/>
    <property type="match status" value="1"/>
</dbReference>
<dbReference type="PANTHER" id="PTHR21047:SF2">
    <property type="entry name" value="THYMIDINE DIPHOSPHO-4-KETO-RHAMNOSE 3,5-EPIMERASE"/>
    <property type="match status" value="1"/>
</dbReference>
<dbReference type="InterPro" id="IPR000888">
    <property type="entry name" value="RmlC-like"/>
</dbReference>
<dbReference type="PANTHER" id="PTHR21047">
    <property type="entry name" value="DTDP-6-DEOXY-D-GLUCOSE-3,5 EPIMERASE"/>
    <property type="match status" value="1"/>
</dbReference>
<dbReference type="InterPro" id="IPR014710">
    <property type="entry name" value="RmlC-like_jellyroll"/>
</dbReference>
<dbReference type="NCBIfam" id="TIGR01221">
    <property type="entry name" value="rmlC"/>
    <property type="match status" value="1"/>
</dbReference>
<evidence type="ECO:0000256" key="7">
    <source>
        <dbReference type="RuleBase" id="RU364069"/>
    </source>
</evidence>
<dbReference type="OrthoDB" id="9800680at2"/>
<proteinExistence type="inferred from homology"/>
<dbReference type="UniPathway" id="UPA00124"/>
<feature type="site" description="Participates in a stacking interaction with the thymidine ring of dTDP-4-oxo-6-deoxyglucose" evidence="6">
    <location>
        <position position="138"/>
    </location>
</feature>
<dbReference type="CDD" id="cd00438">
    <property type="entry name" value="cupin_RmlC"/>
    <property type="match status" value="1"/>
</dbReference>
<evidence type="ECO:0000256" key="1">
    <source>
        <dbReference type="ARBA" id="ARBA00001298"/>
    </source>
</evidence>
<sequence length="184" mass="20732">MTITQTPIKGLIVLTPRVFNDDRGYFFESFNETTFNEAAGYPVHFVQDNQSFSTKGVLRGLHLQKGEHSQAKLVRVTQGEVLDIAVDLRAGSATYGEYYGEVLSEDNNKQLFIPRGFGHGFIVLSDTAVFQYKCDNYYNKQAEGGIHYADPDLNIDWQLSADSFNVSDKDVELPFLRDVNDLGF</sequence>
<dbReference type="GO" id="GO:0000271">
    <property type="term" value="P:polysaccharide biosynthetic process"/>
    <property type="evidence" value="ECO:0007669"/>
    <property type="project" value="TreeGrafter"/>
</dbReference>
<accession>A0A1G6WAQ9</accession>
<name>A0A1G6WAQ9_9SPHI</name>
<comment type="similarity">
    <text evidence="7">Belongs to the dTDP-4-dehydrorhamnose 3,5-epimerase family.</text>
</comment>
<evidence type="ECO:0000256" key="4">
    <source>
        <dbReference type="ARBA" id="ARBA00019595"/>
    </source>
</evidence>